<reference evidence="3" key="1">
    <citation type="submission" date="2021-01" db="EMBL/GenBank/DDBJ databases">
        <authorList>
            <person name="Zahm M."/>
            <person name="Roques C."/>
            <person name="Cabau C."/>
            <person name="Klopp C."/>
            <person name="Donnadieu C."/>
            <person name="Jouanno E."/>
            <person name="Lampietro C."/>
            <person name="Louis A."/>
            <person name="Herpin A."/>
            <person name="Echchiki A."/>
            <person name="Berthelot C."/>
            <person name="Parey E."/>
            <person name="Roest-Crollius H."/>
            <person name="Braasch I."/>
            <person name="Postlethwait J."/>
            <person name="Bobe J."/>
            <person name="Montfort J."/>
            <person name="Bouchez O."/>
            <person name="Begum T."/>
            <person name="Mejri S."/>
            <person name="Adams A."/>
            <person name="Chen W.-J."/>
            <person name="Guiguen Y."/>
        </authorList>
    </citation>
    <scope>NUCLEOTIDE SEQUENCE</scope>
    <source>
        <strain evidence="3">YG-15Mar2019-1</strain>
        <tissue evidence="3">Brain</tissue>
    </source>
</reference>
<evidence type="ECO:0000313" key="3">
    <source>
        <dbReference type="EMBL" id="KAG7465200.1"/>
    </source>
</evidence>
<name>A0A9D3T1M2_MEGAT</name>
<keyword evidence="1" id="KW-0812">Transmembrane</keyword>
<dbReference type="AlphaFoldDB" id="A0A9D3T1M2"/>
<comment type="caution">
    <text evidence="3">The sequence shown here is derived from an EMBL/GenBank/DDBJ whole genome shotgun (WGS) entry which is preliminary data.</text>
</comment>
<feature type="chain" id="PRO_5038548650" evidence="2">
    <location>
        <begin position="19"/>
        <end position="135"/>
    </location>
</feature>
<gene>
    <name evidence="3" type="ORF">MATL_G00173770</name>
</gene>
<dbReference type="EMBL" id="JAFDVH010000014">
    <property type="protein sequence ID" value="KAG7465200.1"/>
    <property type="molecule type" value="Genomic_DNA"/>
</dbReference>
<feature type="signal peptide" evidence="2">
    <location>
        <begin position="1"/>
        <end position="18"/>
    </location>
</feature>
<keyword evidence="4" id="KW-1185">Reference proteome</keyword>
<keyword evidence="2" id="KW-0732">Signal</keyword>
<keyword evidence="1" id="KW-0472">Membrane</keyword>
<proteinExistence type="predicted"/>
<keyword evidence="1" id="KW-1133">Transmembrane helix</keyword>
<dbReference type="Proteomes" id="UP001046870">
    <property type="component" value="Chromosome 14"/>
</dbReference>
<evidence type="ECO:0000313" key="4">
    <source>
        <dbReference type="Proteomes" id="UP001046870"/>
    </source>
</evidence>
<evidence type="ECO:0000256" key="1">
    <source>
        <dbReference type="SAM" id="Phobius"/>
    </source>
</evidence>
<organism evidence="3 4">
    <name type="scientific">Megalops atlanticus</name>
    <name type="common">Tarpon</name>
    <name type="synonym">Clupea gigantea</name>
    <dbReference type="NCBI Taxonomy" id="7932"/>
    <lineage>
        <taxon>Eukaryota</taxon>
        <taxon>Metazoa</taxon>
        <taxon>Chordata</taxon>
        <taxon>Craniata</taxon>
        <taxon>Vertebrata</taxon>
        <taxon>Euteleostomi</taxon>
        <taxon>Actinopterygii</taxon>
        <taxon>Neopterygii</taxon>
        <taxon>Teleostei</taxon>
        <taxon>Elopiformes</taxon>
        <taxon>Megalopidae</taxon>
        <taxon>Megalops</taxon>
    </lineage>
</organism>
<feature type="transmembrane region" description="Helical" evidence="1">
    <location>
        <begin position="79"/>
        <end position="100"/>
    </location>
</feature>
<evidence type="ECO:0000256" key="2">
    <source>
        <dbReference type="SAM" id="SignalP"/>
    </source>
</evidence>
<sequence length="135" mass="14882">MNVNGVCLFCFVFPLFSGESNVLLQYSMTGETAGKHVSLNSTSGNISCTLQKGVFRAQSDPYTFYCAGLQQETGQEWCFSAGITLILVLCLMIAGCSFTIQTYCKRDNLNVQSDASHIEVTQDEDVVYSDIRFAK</sequence>
<accession>A0A9D3T1M2</accession>
<protein>
    <submittedName>
        <fullName evidence="3">Uncharacterized protein</fullName>
    </submittedName>
</protein>